<organism evidence="6 7">
    <name type="scientific">Streptomyces bingchenggensis (strain BCW-1)</name>
    <dbReference type="NCBI Taxonomy" id="749414"/>
    <lineage>
        <taxon>Bacteria</taxon>
        <taxon>Bacillati</taxon>
        <taxon>Actinomycetota</taxon>
        <taxon>Actinomycetes</taxon>
        <taxon>Kitasatosporales</taxon>
        <taxon>Streptomycetaceae</taxon>
        <taxon>Streptomyces</taxon>
    </lineage>
</organism>
<dbReference type="HOGENOM" id="CLU_1659702_0_0_11"/>
<keyword evidence="7" id="KW-1185">Reference proteome</keyword>
<dbReference type="Proteomes" id="UP000000377">
    <property type="component" value="Chromosome"/>
</dbReference>
<evidence type="ECO:0000256" key="1">
    <source>
        <dbReference type="ARBA" id="ARBA00001412"/>
    </source>
</evidence>
<dbReference type="InterPro" id="IPR014718">
    <property type="entry name" value="GH-type_carb-bd"/>
</dbReference>
<dbReference type="AlphaFoldDB" id="D7C9N2"/>
<accession>D7C9N2</accession>
<dbReference type="RefSeq" id="WP_014182191.1">
    <property type="nucleotide sequence ID" value="NC_016582.1"/>
</dbReference>
<dbReference type="InterPro" id="IPR004199">
    <property type="entry name" value="B-gal_small/dom_5"/>
</dbReference>
<dbReference type="InterPro" id="IPR050347">
    <property type="entry name" value="Bact_Beta-galactosidase"/>
</dbReference>
<name>D7C9N2_STRBB</name>
<feature type="domain" description="Beta galactosidase small chain/" evidence="5">
    <location>
        <begin position="1"/>
        <end position="156"/>
    </location>
</feature>
<gene>
    <name evidence="6" type="ordered locus">SBI_09626</name>
</gene>
<dbReference type="Pfam" id="PF02929">
    <property type="entry name" value="Bgal_small_N"/>
    <property type="match status" value="1"/>
</dbReference>
<evidence type="ECO:0000313" key="6">
    <source>
        <dbReference type="EMBL" id="ADI12744.1"/>
    </source>
</evidence>
<keyword evidence="4" id="KW-0326">Glycosidase</keyword>
<dbReference type="PATRIC" id="fig|749414.3.peg.9911"/>
<dbReference type="SUPFAM" id="SSF74650">
    <property type="entry name" value="Galactose mutarotase-like"/>
    <property type="match status" value="1"/>
</dbReference>
<dbReference type="PANTHER" id="PTHR46323:SF2">
    <property type="entry name" value="BETA-GALACTOSIDASE"/>
    <property type="match status" value="1"/>
</dbReference>
<dbReference type="STRING" id="749414.SBI_09626"/>
<dbReference type="GO" id="GO:0004565">
    <property type="term" value="F:beta-galactosidase activity"/>
    <property type="evidence" value="ECO:0007669"/>
    <property type="project" value="UniProtKB-EC"/>
</dbReference>
<sequence>MVTTVYRAAYGDRVRHRRRIIQRGDGNFTFDEEVWLPEEYVDAPRAGMEFELAEGFDTASWIGLGPWENCPDRSSAALRGRWSSPIDELTVPYILPQENSTRLENTSHWWKLPDSAATVVHVDIAHRRVGTGRLGPDTRSRHRLHAGHYAWRRHLLLEK</sequence>
<dbReference type="InterPro" id="IPR011013">
    <property type="entry name" value="Gal_mutarotase_sf_dom"/>
</dbReference>
<dbReference type="eggNOG" id="COG3250">
    <property type="taxonomic scope" value="Bacteria"/>
</dbReference>
<keyword evidence="3 6" id="KW-0378">Hydrolase</keyword>
<dbReference type="GO" id="GO:0009341">
    <property type="term" value="C:beta-galactosidase complex"/>
    <property type="evidence" value="ECO:0007669"/>
    <property type="project" value="InterPro"/>
</dbReference>
<proteinExistence type="predicted"/>
<dbReference type="GO" id="GO:0005990">
    <property type="term" value="P:lactose catabolic process"/>
    <property type="evidence" value="ECO:0007669"/>
    <property type="project" value="TreeGrafter"/>
</dbReference>
<dbReference type="SMART" id="SM01038">
    <property type="entry name" value="Bgal_small_N"/>
    <property type="match status" value="1"/>
</dbReference>
<evidence type="ECO:0000313" key="7">
    <source>
        <dbReference type="Proteomes" id="UP000000377"/>
    </source>
</evidence>
<dbReference type="Gene3D" id="2.70.98.10">
    <property type="match status" value="2"/>
</dbReference>
<dbReference type="EC" id="3.2.1.23" evidence="2"/>
<evidence type="ECO:0000256" key="4">
    <source>
        <dbReference type="ARBA" id="ARBA00023295"/>
    </source>
</evidence>
<dbReference type="PANTHER" id="PTHR46323">
    <property type="entry name" value="BETA-GALACTOSIDASE"/>
    <property type="match status" value="1"/>
</dbReference>
<comment type="catalytic activity">
    <reaction evidence="1">
        <text>Hydrolysis of terminal non-reducing beta-D-galactose residues in beta-D-galactosides.</text>
        <dbReference type="EC" id="3.2.1.23"/>
    </reaction>
</comment>
<reference evidence="6 7" key="1">
    <citation type="journal article" date="2010" name="J. Bacteriol.">
        <title>Genome sequence of the milbemycin-producing bacterium Streptomyces bingchenggensis.</title>
        <authorList>
            <person name="Wang X.J."/>
            <person name="Yan Y.J."/>
            <person name="Zhang B."/>
            <person name="An J."/>
            <person name="Wang J.J."/>
            <person name="Tian J."/>
            <person name="Jiang L."/>
            <person name="Chen Y.H."/>
            <person name="Huang S.X."/>
            <person name="Yin M."/>
            <person name="Zhang J."/>
            <person name="Gao A.L."/>
            <person name="Liu C.X."/>
            <person name="Zhu Z.X."/>
            <person name="Xiang W.S."/>
        </authorList>
    </citation>
    <scope>NUCLEOTIDE SEQUENCE [LARGE SCALE GENOMIC DNA]</scope>
    <source>
        <strain evidence="6 7">BCW-1</strain>
    </source>
</reference>
<evidence type="ECO:0000256" key="2">
    <source>
        <dbReference type="ARBA" id="ARBA00012756"/>
    </source>
</evidence>
<evidence type="ECO:0000256" key="3">
    <source>
        <dbReference type="ARBA" id="ARBA00022801"/>
    </source>
</evidence>
<evidence type="ECO:0000259" key="5">
    <source>
        <dbReference type="SMART" id="SM01038"/>
    </source>
</evidence>
<dbReference type="EMBL" id="CP002047">
    <property type="protein sequence ID" value="ADI12744.1"/>
    <property type="molecule type" value="Genomic_DNA"/>
</dbReference>
<dbReference type="KEGG" id="sbh:SBI_09626"/>
<protein>
    <recommendedName>
        <fullName evidence="2">beta-galactosidase</fullName>
        <ecNumber evidence="2">3.2.1.23</ecNumber>
    </recommendedName>
</protein>
<dbReference type="GO" id="GO:0030246">
    <property type="term" value="F:carbohydrate binding"/>
    <property type="evidence" value="ECO:0007669"/>
    <property type="project" value="InterPro"/>
</dbReference>